<dbReference type="Proteomes" id="UP000654004">
    <property type="component" value="Unassembled WGS sequence"/>
</dbReference>
<name>A0ABQ2QP64_9GAMM</name>
<reference evidence="2" key="1">
    <citation type="journal article" date="2019" name="Int. J. Syst. Evol. Microbiol.">
        <title>The Global Catalogue of Microorganisms (GCM) 10K type strain sequencing project: providing services to taxonomists for standard genome sequencing and annotation.</title>
        <authorList>
            <consortium name="The Broad Institute Genomics Platform"/>
            <consortium name="The Broad Institute Genome Sequencing Center for Infectious Disease"/>
            <person name="Wu L."/>
            <person name="Ma J."/>
        </authorList>
    </citation>
    <scope>NUCLEOTIDE SEQUENCE [LARGE SCALE GENOMIC DNA]</scope>
    <source>
        <strain evidence="2">JCM 32305</strain>
    </source>
</reference>
<accession>A0ABQ2QP64</accession>
<sequence>MCYFYFDTGCRMCPRSFFLDLTQGKCNNCVNLVAVKQKNVVVFSEYFAVFKIYFIELRLYF</sequence>
<dbReference type="EMBL" id="BMQW01000005">
    <property type="protein sequence ID" value="GGP87518.1"/>
    <property type="molecule type" value="Genomic_DNA"/>
</dbReference>
<evidence type="ECO:0000313" key="2">
    <source>
        <dbReference type="Proteomes" id="UP000654004"/>
    </source>
</evidence>
<gene>
    <name evidence="1" type="ORF">GCM10009410_21380</name>
</gene>
<evidence type="ECO:0000313" key="1">
    <source>
        <dbReference type="EMBL" id="GGP87518.1"/>
    </source>
</evidence>
<proteinExistence type="predicted"/>
<protein>
    <submittedName>
        <fullName evidence="1">Uncharacterized protein</fullName>
    </submittedName>
</protein>
<comment type="caution">
    <text evidence="1">The sequence shown here is derived from an EMBL/GenBank/DDBJ whole genome shotgun (WGS) entry which is preliminary data.</text>
</comment>
<keyword evidence="2" id="KW-1185">Reference proteome</keyword>
<organism evidence="1 2">
    <name type="scientific">Shewanella ulleungensis</name>
    <dbReference type="NCBI Taxonomy" id="2282699"/>
    <lineage>
        <taxon>Bacteria</taxon>
        <taxon>Pseudomonadati</taxon>
        <taxon>Pseudomonadota</taxon>
        <taxon>Gammaproteobacteria</taxon>
        <taxon>Alteromonadales</taxon>
        <taxon>Shewanellaceae</taxon>
        <taxon>Shewanella</taxon>
    </lineage>
</organism>